<reference evidence="3" key="1">
    <citation type="journal article" date="2019" name="Int. J. Syst. Evol. Microbiol.">
        <title>The Global Catalogue of Microorganisms (GCM) 10K type strain sequencing project: providing services to taxonomists for standard genome sequencing and annotation.</title>
        <authorList>
            <consortium name="The Broad Institute Genomics Platform"/>
            <consortium name="The Broad Institute Genome Sequencing Center for Infectious Disease"/>
            <person name="Wu L."/>
            <person name="Ma J."/>
        </authorList>
    </citation>
    <scope>NUCLEOTIDE SEQUENCE [LARGE SCALE GENOMIC DNA]</scope>
    <source>
        <strain evidence="3">JCM 17979</strain>
    </source>
</reference>
<proteinExistence type="predicted"/>
<sequence length="182" mass="19234">MSGTAGSLIVLLPVGAWAVPRINIRDPDIKLGVRRAKGEGAVTAPAPTLLYAVKQVELAVRAQLDELLRPTGCTVPQWTALTVLARREGLTGAELARNAFVSPQAMGDLLAALDRGGWVTRTPDPTHGRRVLIGLSDRGRALLAAVGPGADAVEERMVAGFSDEERAALRAVLNRCRTNLTG</sequence>
<comment type="caution">
    <text evidence="2">The sequence shown here is derived from an EMBL/GenBank/DDBJ whole genome shotgun (WGS) entry which is preliminary data.</text>
</comment>
<accession>A0ABP9AQ36</accession>
<evidence type="ECO:0000259" key="1">
    <source>
        <dbReference type="PROSITE" id="PS50995"/>
    </source>
</evidence>
<protein>
    <submittedName>
        <fullName evidence="2">MarR family winged helix-turn-helix transcriptional regulator</fullName>
    </submittedName>
</protein>
<dbReference type="SUPFAM" id="SSF46785">
    <property type="entry name" value="Winged helix' DNA-binding domain"/>
    <property type="match status" value="1"/>
</dbReference>
<dbReference type="PROSITE" id="PS50995">
    <property type="entry name" value="HTH_MARR_2"/>
    <property type="match status" value="1"/>
</dbReference>
<evidence type="ECO:0000313" key="2">
    <source>
        <dbReference type="EMBL" id="GAA4784641.1"/>
    </source>
</evidence>
<dbReference type="InterPro" id="IPR039422">
    <property type="entry name" value="MarR/SlyA-like"/>
</dbReference>
<keyword evidence="3" id="KW-1185">Reference proteome</keyword>
<dbReference type="SMART" id="SM00347">
    <property type="entry name" value="HTH_MARR"/>
    <property type="match status" value="1"/>
</dbReference>
<dbReference type="InterPro" id="IPR036388">
    <property type="entry name" value="WH-like_DNA-bd_sf"/>
</dbReference>
<organism evidence="2 3">
    <name type="scientific">Actinomycetospora chlora</name>
    <dbReference type="NCBI Taxonomy" id="663608"/>
    <lineage>
        <taxon>Bacteria</taxon>
        <taxon>Bacillati</taxon>
        <taxon>Actinomycetota</taxon>
        <taxon>Actinomycetes</taxon>
        <taxon>Pseudonocardiales</taxon>
        <taxon>Pseudonocardiaceae</taxon>
        <taxon>Actinomycetospora</taxon>
    </lineage>
</organism>
<name>A0ABP9AQ36_9PSEU</name>
<evidence type="ECO:0000313" key="3">
    <source>
        <dbReference type="Proteomes" id="UP001500928"/>
    </source>
</evidence>
<dbReference type="PANTHER" id="PTHR33164:SF43">
    <property type="entry name" value="HTH-TYPE TRANSCRIPTIONAL REPRESSOR YETL"/>
    <property type="match status" value="1"/>
</dbReference>
<feature type="domain" description="HTH marR-type" evidence="1">
    <location>
        <begin position="46"/>
        <end position="178"/>
    </location>
</feature>
<dbReference type="Gene3D" id="1.10.10.10">
    <property type="entry name" value="Winged helix-like DNA-binding domain superfamily/Winged helix DNA-binding domain"/>
    <property type="match status" value="1"/>
</dbReference>
<dbReference type="EMBL" id="BAABHO010000011">
    <property type="protein sequence ID" value="GAA4784641.1"/>
    <property type="molecule type" value="Genomic_DNA"/>
</dbReference>
<dbReference type="InterPro" id="IPR000835">
    <property type="entry name" value="HTH_MarR-typ"/>
</dbReference>
<dbReference type="Proteomes" id="UP001500928">
    <property type="component" value="Unassembled WGS sequence"/>
</dbReference>
<dbReference type="PANTHER" id="PTHR33164">
    <property type="entry name" value="TRANSCRIPTIONAL REGULATOR, MARR FAMILY"/>
    <property type="match status" value="1"/>
</dbReference>
<dbReference type="InterPro" id="IPR036390">
    <property type="entry name" value="WH_DNA-bd_sf"/>
</dbReference>
<dbReference type="Pfam" id="PF12802">
    <property type="entry name" value="MarR_2"/>
    <property type="match status" value="1"/>
</dbReference>
<gene>
    <name evidence="2" type="ORF">GCM10023200_17930</name>
</gene>